<dbReference type="Proteomes" id="UP000325292">
    <property type="component" value="Chromosome"/>
</dbReference>
<accession>A0ABM6RVZ4</accession>
<dbReference type="EMBL" id="CP019454">
    <property type="protein sequence ID" value="AUW95510.1"/>
    <property type="molecule type" value="Genomic_DNA"/>
</dbReference>
<keyword evidence="2" id="KW-0378">Hydrolase</keyword>
<reference evidence="3 4" key="1">
    <citation type="journal article" date="2019" name="Sci. Rep.">
        <title>Sulfobacillus thermotolerans: new insights into resistance and metabolic capacities of acidophilic chemolithotrophs.</title>
        <authorList>
            <person name="Panyushkina A.E."/>
            <person name="Babenko V.V."/>
            <person name="Nikitina A.S."/>
            <person name="Selezneva O.V."/>
            <person name="Tsaplina I.A."/>
            <person name="Letarova M.A."/>
            <person name="Kostryukova E.S."/>
            <person name="Letarov A.V."/>
        </authorList>
    </citation>
    <scope>NUCLEOTIDE SEQUENCE [LARGE SCALE GENOMIC DNA]</scope>
    <source>
        <strain evidence="3 4">Kr1</strain>
    </source>
</reference>
<dbReference type="InterPro" id="IPR029069">
    <property type="entry name" value="HotDog_dom_sf"/>
</dbReference>
<evidence type="ECO:0000313" key="3">
    <source>
        <dbReference type="EMBL" id="AUW95510.1"/>
    </source>
</evidence>
<sequence length="151" mass="17169">MEQDDEPTPGQDIWRTTVAWGDTDAAGFVFYPNYFAWFDEATHHFIGSLAQSSPQWFTVERIGFPLLEASIQFFAPLHFGDPIEVSTTVEHVGNKSMTLLHDIVCRGQRIAHGREKRAWVTFKDVETPVAIPIPETVRPELLRRLVSQQSS</sequence>
<gene>
    <name evidence="3" type="ORF">BXT84_09490</name>
</gene>
<dbReference type="PANTHER" id="PTHR31793">
    <property type="entry name" value="4-HYDROXYBENZOYL-COA THIOESTERASE FAMILY MEMBER"/>
    <property type="match status" value="1"/>
</dbReference>
<dbReference type="CDD" id="cd00586">
    <property type="entry name" value="4HBT"/>
    <property type="match status" value="1"/>
</dbReference>
<organism evidence="3 4">
    <name type="scientific">Sulfobacillus thermotolerans</name>
    <dbReference type="NCBI Taxonomy" id="338644"/>
    <lineage>
        <taxon>Bacteria</taxon>
        <taxon>Bacillati</taxon>
        <taxon>Bacillota</taxon>
        <taxon>Clostridia</taxon>
        <taxon>Eubacteriales</taxon>
        <taxon>Clostridiales Family XVII. Incertae Sedis</taxon>
        <taxon>Sulfobacillus</taxon>
    </lineage>
</organism>
<evidence type="ECO:0008006" key="5">
    <source>
        <dbReference type="Google" id="ProtNLM"/>
    </source>
</evidence>
<evidence type="ECO:0000256" key="2">
    <source>
        <dbReference type="ARBA" id="ARBA00022801"/>
    </source>
</evidence>
<dbReference type="InterPro" id="IPR050563">
    <property type="entry name" value="4-hydroxybenzoyl-CoA_TE"/>
</dbReference>
<proteinExistence type="inferred from homology"/>
<keyword evidence="4" id="KW-1185">Reference proteome</keyword>
<evidence type="ECO:0000313" key="4">
    <source>
        <dbReference type="Proteomes" id="UP000325292"/>
    </source>
</evidence>
<dbReference type="PANTHER" id="PTHR31793:SF27">
    <property type="entry name" value="NOVEL THIOESTERASE SUPERFAMILY DOMAIN AND SAPOSIN A-TYPE DOMAIN CONTAINING PROTEIN (0610012H03RIK)"/>
    <property type="match status" value="1"/>
</dbReference>
<protein>
    <recommendedName>
        <fullName evidence="5">Thioesterase domain-containing protein</fullName>
    </recommendedName>
</protein>
<dbReference type="Pfam" id="PF13279">
    <property type="entry name" value="4HBT_2"/>
    <property type="match status" value="1"/>
</dbReference>
<name>A0ABM6RVZ4_9FIRM</name>
<dbReference type="SUPFAM" id="SSF54637">
    <property type="entry name" value="Thioesterase/thiol ester dehydrase-isomerase"/>
    <property type="match status" value="1"/>
</dbReference>
<comment type="similarity">
    <text evidence="1">Belongs to the 4-hydroxybenzoyl-CoA thioesterase family.</text>
</comment>
<evidence type="ECO:0000256" key="1">
    <source>
        <dbReference type="ARBA" id="ARBA00005953"/>
    </source>
</evidence>
<dbReference type="Gene3D" id="3.10.129.10">
    <property type="entry name" value="Hotdog Thioesterase"/>
    <property type="match status" value="1"/>
</dbReference>